<evidence type="ECO:0000313" key="1">
    <source>
        <dbReference type="EMBL" id="GMT24734.1"/>
    </source>
</evidence>
<reference evidence="1" key="1">
    <citation type="submission" date="2023-10" db="EMBL/GenBank/DDBJ databases">
        <title>Genome assembly of Pristionchus species.</title>
        <authorList>
            <person name="Yoshida K."/>
            <person name="Sommer R.J."/>
        </authorList>
    </citation>
    <scope>NUCLEOTIDE SEQUENCE</scope>
    <source>
        <strain evidence="1">RS5133</strain>
    </source>
</reference>
<accession>A0AAV5W1Z4</accession>
<dbReference type="Proteomes" id="UP001432322">
    <property type="component" value="Unassembled WGS sequence"/>
</dbReference>
<keyword evidence="2" id="KW-1185">Reference proteome</keyword>
<comment type="caution">
    <text evidence="1">The sequence shown here is derived from an EMBL/GenBank/DDBJ whole genome shotgun (WGS) entry which is preliminary data.</text>
</comment>
<name>A0AAV5W1Z4_9BILA</name>
<dbReference type="AlphaFoldDB" id="A0AAV5W1Z4"/>
<proteinExistence type="predicted"/>
<organism evidence="1 2">
    <name type="scientific">Pristionchus fissidentatus</name>
    <dbReference type="NCBI Taxonomy" id="1538716"/>
    <lineage>
        <taxon>Eukaryota</taxon>
        <taxon>Metazoa</taxon>
        <taxon>Ecdysozoa</taxon>
        <taxon>Nematoda</taxon>
        <taxon>Chromadorea</taxon>
        <taxon>Rhabditida</taxon>
        <taxon>Rhabditina</taxon>
        <taxon>Diplogasteromorpha</taxon>
        <taxon>Diplogasteroidea</taxon>
        <taxon>Neodiplogasteridae</taxon>
        <taxon>Pristionchus</taxon>
    </lineage>
</organism>
<evidence type="ECO:0000313" key="2">
    <source>
        <dbReference type="Proteomes" id="UP001432322"/>
    </source>
</evidence>
<feature type="non-terminal residue" evidence="1">
    <location>
        <position position="1"/>
    </location>
</feature>
<sequence length="62" mass="7181">LLYLLLSSCFHYEVCLRSLHGLPWIASRLSKIHHGHLKMALLCNSRARDLVRAHHTSLQYNS</sequence>
<protein>
    <submittedName>
        <fullName evidence="1">Uncharacterized protein</fullName>
    </submittedName>
</protein>
<gene>
    <name evidence="1" type="ORF">PFISCL1PPCAC_16031</name>
</gene>
<dbReference type="EMBL" id="BTSY01000004">
    <property type="protein sequence ID" value="GMT24734.1"/>
    <property type="molecule type" value="Genomic_DNA"/>
</dbReference>